<organism evidence="1 2">
    <name type="scientific">Parelaphostrongylus tenuis</name>
    <name type="common">Meningeal worm</name>
    <dbReference type="NCBI Taxonomy" id="148309"/>
    <lineage>
        <taxon>Eukaryota</taxon>
        <taxon>Metazoa</taxon>
        <taxon>Ecdysozoa</taxon>
        <taxon>Nematoda</taxon>
        <taxon>Chromadorea</taxon>
        <taxon>Rhabditida</taxon>
        <taxon>Rhabditina</taxon>
        <taxon>Rhabditomorpha</taxon>
        <taxon>Strongyloidea</taxon>
        <taxon>Metastrongylidae</taxon>
        <taxon>Parelaphostrongylus</taxon>
    </lineage>
</organism>
<name>A0AAD5QFF9_PARTN</name>
<keyword evidence="2" id="KW-1185">Reference proteome</keyword>
<dbReference type="Proteomes" id="UP001196413">
    <property type="component" value="Unassembled WGS sequence"/>
</dbReference>
<reference evidence="1" key="1">
    <citation type="submission" date="2021-06" db="EMBL/GenBank/DDBJ databases">
        <title>Parelaphostrongylus tenuis whole genome reference sequence.</title>
        <authorList>
            <person name="Garwood T.J."/>
            <person name="Larsen P.A."/>
            <person name="Fountain-Jones N.M."/>
            <person name="Garbe J.R."/>
            <person name="Macchietto M.G."/>
            <person name="Kania S.A."/>
            <person name="Gerhold R.W."/>
            <person name="Richards J.E."/>
            <person name="Wolf T.M."/>
        </authorList>
    </citation>
    <scope>NUCLEOTIDE SEQUENCE</scope>
    <source>
        <strain evidence="1">MNPRO001-30</strain>
        <tissue evidence="1">Meninges</tissue>
    </source>
</reference>
<proteinExistence type="predicted"/>
<evidence type="ECO:0000313" key="2">
    <source>
        <dbReference type="Proteomes" id="UP001196413"/>
    </source>
</evidence>
<comment type="caution">
    <text evidence="1">The sequence shown here is derived from an EMBL/GenBank/DDBJ whole genome shotgun (WGS) entry which is preliminary data.</text>
</comment>
<dbReference type="AlphaFoldDB" id="A0AAD5QFF9"/>
<sequence>MLAGTNLIALEWIVTEGTNENRSTIVQGSSCILEKLRNDTGPPETCVKENVVDANSLCVIHITRFVRCNDYEDQHGGE</sequence>
<protein>
    <submittedName>
        <fullName evidence="1">Uncharacterized protein</fullName>
    </submittedName>
</protein>
<gene>
    <name evidence="1" type="ORF">KIN20_004776</name>
</gene>
<accession>A0AAD5QFF9</accession>
<evidence type="ECO:0000313" key="1">
    <source>
        <dbReference type="EMBL" id="KAJ1349287.1"/>
    </source>
</evidence>
<dbReference type="EMBL" id="JAHQIW010000639">
    <property type="protein sequence ID" value="KAJ1349287.1"/>
    <property type="molecule type" value="Genomic_DNA"/>
</dbReference>